<accession>F2WLK4</accession>
<dbReference type="RefSeq" id="YP_004347239.1">
    <property type="nucleotide sequence ID" value="NC_015326.1"/>
</dbReference>
<proteinExistence type="predicted"/>
<dbReference type="OrthoDB" id="13801at10239"/>
<organism evidence="1 2">
    <name type="scientific">Lausannevirus</name>
    <dbReference type="NCBI Taxonomy" id="999883"/>
    <lineage>
        <taxon>Viruses</taxon>
        <taxon>Varidnaviria</taxon>
        <taxon>Bamfordvirae</taxon>
        <taxon>Nucleocytoviricota</taxon>
        <taxon>Megaviricetes</taxon>
        <taxon>Pimascovirales</taxon>
        <taxon>Pimascovirales incertae sedis</taxon>
        <taxon>Marseilleviridae</taxon>
        <taxon>Losannavirus</taxon>
        <taxon>Losannavirus lausannense</taxon>
    </lineage>
</organism>
<evidence type="ECO:0000313" key="1">
    <source>
        <dbReference type="EMBL" id="AEA07127.1"/>
    </source>
</evidence>
<dbReference type="GeneID" id="10399859"/>
<evidence type="ECO:0000313" key="2">
    <source>
        <dbReference type="Proteomes" id="UP000203366"/>
    </source>
</evidence>
<dbReference type="KEGG" id="vg:10399859"/>
<protein>
    <submittedName>
        <fullName evidence="1">Uncharacterized protein</fullName>
    </submittedName>
</protein>
<dbReference type="SUPFAM" id="SSF69340">
    <property type="entry name" value="C-terminal domain of adenylylcyclase associated protein"/>
    <property type="match status" value="1"/>
</dbReference>
<sequence>MFEKKTGTFICSSRDKAIGSKFQDTTVMDIKNFDVHEFASKVSIEPPDPIICFSGIRSETLKLPNFVGYKKILLMDCKDFVLECEQKLLTLSVVDSKNFVVKLPKGCIGNVDVFRSHFGKVIVGSKVPFFQTELSSSIEYHVLPDATTHIVTSSKEISQAQKEWRYEFPLNEWSERTFLMLEESRYSVWMMKTEQPYELNQISQSVFN</sequence>
<dbReference type="InterPro" id="IPR036223">
    <property type="entry name" value="CAP_C_sf"/>
</dbReference>
<dbReference type="EMBL" id="HQ113105">
    <property type="protein sequence ID" value="AEA07127.1"/>
    <property type="molecule type" value="Genomic_DNA"/>
</dbReference>
<name>F2WLK4_9VIRU</name>
<gene>
    <name evidence="1" type="ORF">LAU_0276</name>
</gene>
<keyword evidence="2" id="KW-1185">Reference proteome</keyword>
<reference evidence="1 2" key="1">
    <citation type="journal article" date="2011" name="Environ. Microbiol.">
        <title>Lausannevirus, a giant amoebal virus encoding histone doublets.</title>
        <authorList>
            <person name="Thomas V."/>
            <person name="Bertelli C."/>
            <person name="Collyn F."/>
            <person name="Casson N."/>
            <person name="Telenti A."/>
            <person name="Goesmann A."/>
            <person name="Croxatto A."/>
            <person name="Greub G."/>
        </authorList>
    </citation>
    <scope>NUCLEOTIDE SEQUENCE [LARGE SCALE GENOMIC DNA]</scope>
    <source>
        <strain evidence="1">7715</strain>
    </source>
</reference>
<dbReference type="InterPro" id="IPR016098">
    <property type="entry name" value="CAP/MinC_C"/>
</dbReference>
<dbReference type="Proteomes" id="UP000203366">
    <property type="component" value="Segment"/>
</dbReference>
<dbReference type="Gene3D" id="2.160.20.70">
    <property type="match status" value="1"/>
</dbReference>